<dbReference type="Gene3D" id="2.60.120.650">
    <property type="entry name" value="Cupin"/>
    <property type="match status" value="1"/>
</dbReference>
<keyword evidence="7" id="KW-0539">Nucleus</keyword>
<sequence>MEILHQSHTFPIRDRRADSLGDFRYIPDEIICTILDCLTPLDLARLACVSSFMYIFCNEEPLWMSVCLKKVSVIFFHFWVGFSSPFLYRRLYRCHTTLDGFSFDDGNVERKNDISAEQFHREYDGIKPVLLNGLADTWPARKSWTIDQLVPKYGDTTFKISSPLKVSMTFKDYVSYMKQQHDEDPLYIFDDKFGESAPGLLKDYTVPQIFQEDFFDVLDKNRPSFRWLVIGPARSGASWHVDPGLTSAWNTLLCGRKRWALYPPGTVPLGVTVHVDDDDGDISVDSPTSLQWWLDFYPLLADENKPIECTQLPGETIFVPSGWWHCVLNLETTIAVTQNFVNSRNFEFVCLDMAPGYCHRGVCRAGLLSLDEDSLEIIEKNMPCEKENFRCLDLTKKETKARILRPQQNENGKENANGSYNVWEHDFSFDINYLAMFRNRELDHFTSPWCPDNSLGQRGLREWLSRLWVGNPGKREMIWKGACLALNADKWLDCLGKICFFHSLPFPSENAKLPVGMGSNPVSLFPFTNGKLGEPIVRDHFKDIPELVNFINSVMLSAENVCISTDSSSFLQQVYVMDEYVVKIFAEGGPQSSIFDLGTELEFYSTLSEVNSPLKNHIPNVLASGILHLENGSYNIDSWDGKKVPDVIRKCSLIPEKGTGDVFPFGVQSKILFTYRKDMSPENGPDDSDESTIVLLPYLITKCCKGEIFTELRNVLPWEDVLNLASFLGEQLRSLHMLPYPSFSNSDLSDFEQNREFSFANDMDMEFVSNESDIPVEWKIFVRTLMEKKKNVSGRLSKRSGSIPKTLIEKAEAYLPDDFLKLLSIYEENGMKKVGKPWSWIHRDIMDDNIYMECKSCSNGIPAPTSNGGVAKSWRPTYILDFSNLAVGDSINDLVPMHLDVFRGNSDLLKQFLKSYKLSLMRKTPKQGSDDDKYGRLSYHAMCFCILHDENVLGGLFKTWKELRAAESWEEVELQVWGELNYYEGFP</sequence>
<comment type="caution">
    <text evidence="10">The sequence shown here is derived from an EMBL/GenBank/DDBJ whole genome shotgun (WGS) entry which is preliminary data.</text>
</comment>
<dbReference type="Proteomes" id="UP000593560">
    <property type="component" value="Unassembled WGS sequence"/>
</dbReference>
<keyword evidence="11" id="KW-1185">Reference proteome</keyword>
<dbReference type="EMBL" id="JABFAD010000009">
    <property type="protein sequence ID" value="MBA0808315.1"/>
    <property type="molecule type" value="Genomic_DNA"/>
</dbReference>
<dbReference type="InterPro" id="IPR011009">
    <property type="entry name" value="Kinase-like_dom_sf"/>
</dbReference>
<feature type="domain" description="F-box" evidence="8">
    <location>
        <begin position="20"/>
        <end position="66"/>
    </location>
</feature>
<dbReference type="GO" id="GO:0005634">
    <property type="term" value="C:nucleus"/>
    <property type="evidence" value="ECO:0007669"/>
    <property type="project" value="UniProtKB-SubCell"/>
</dbReference>
<dbReference type="GO" id="GO:0005737">
    <property type="term" value="C:cytoplasm"/>
    <property type="evidence" value="ECO:0007669"/>
    <property type="project" value="TreeGrafter"/>
</dbReference>
<comment type="cofactor">
    <cofactor evidence="1">
        <name>Fe(2+)</name>
        <dbReference type="ChEBI" id="CHEBI:29033"/>
    </cofactor>
</comment>
<dbReference type="InterPro" id="IPR003347">
    <property type="entry name" value="JmjC_dom"/>
</dbReference>
<reference evidence="10 11" key="1">
    <citation type="journal article" date="2019" name="Genome Biol. Evol.">
        <title>Insights into the evolution of the New World diploid cottons (Gossypium, subgenus Houzingenia) based on genome sequencing.</title>
        <authorList>
            <person name="Grover C.E."/>
            <person name="Arick M.A. 2nd"/>
            <person name="Thrash A."/>
            <person name="Conover J.L."/>
            <person name="Sanders W.S."/>
            <person name="Peterson D.G."/>
            <person name="Frelichowski J.E."/>
            <person name="Scheffler J.A."/>
            <person name="Scheffler B.E."/>
            <person name="Wendel J.F."/>
        </authorList>
    </citation>
    <scope>NUCLEOTIDE SEQUENCE [LARGE SCALE GENOMIC DNA]</scope>
    <source>
        <strain evidence="10">0</strain>
        <tissue evidence="10">Leaf</tissue>
    </source>
</reference>
<evidence type="ECO:0000259" key="8">
    <source>
        <dbReference type="PROSITE" id="PS50181"/>
    </source>
</evidence>
<feature type="domain" description="JmjC" evidence="9">
    <location>
        <begin position="195"/>
        <end position="357"/>
    </location>
</feature>
<dbReference type="SUPFAM" id="SSF51197">
    <property type="entry name" value="Clavaminate synthase-like"/>
    <property type="match status" value="1"/>
</dbReference>
<evidence type="ECO:0000259" key="9">
    <source>
        <dbReference type="PROSITE" id="PS51184"/>
    </source>
</evidence>
<comment type="subcellular location">
    <subcellularLocation>
        <location evidence="2">Nucleus</location>
    </subcellularLocation>
</comment>
<dbReference type="PROSITE" id="PS50181">
    <property type="entry name" value="FBOX"/>
    <property type="match status" value="1"/>
</dbReference>
<evidence type="ECO:0000256" key="7">
    <source>
        <dbReference type="ARBA" id="ARBA00023242"/>
    </source>
</evidence>
<evidence type="ECO:0000313" key="11">
    <source>
        <dbReference type="Proteomes" id="UP000593560"/>
    </source>
</evidence>
<dbReference type="PANTHER" id="PTHR12480:SF35">
    <property type="entry name" value="TRANSCRIPTION FACTOR JUMONJI, JMJC DOMAIN-CONTAINING PROTEIN"/>
    <property type="match status" value="1"/>
</dbReference>
<dbReference type="GO" id="GO:0016491">
    <property type="term" value="F:oxidoreductase activity"/>
    <property type="evidence" value="ECO:0007669"/>
    <property type="project" value="UniProtKB-KW"/>
</dbReference>
<dbReference type="InterPro" id="IPR001810">
    <property type="entry name" value="F-box_dom"/>
</dbReference>
<name>A0A7J9HHD7_9ROSI</name>
<evidence type="ECO:0000256" key="2">
    <source>
        <dbReference type="ARBA" id="ARBA00004123"/>
    </source>
</evidence>
<evidence type="ECO:0000256" key="1">
    <source>
        <dbReference type="ARBA" id="ARBA00001954"/>
    </source>
</evidence>
<evidence type="ECO:0000256" key="5">
    <source>
        <dbReference type="ARBA" id="ARBA00023002"/>
    </source>
</evidence>
<dbReference type="Pfam" id="PF12937">
    <property type="entry name" value="F-box-like"/>
    <property type="match status" value="1"/>
</dbReference>
<dbReference type="AlphaFoldDB" id="A0A7J9HHD7"/>
<dbReference type="FunFam" id="2.60.120.650:FF:000045">
    <property type="entry name" value="F-box protein At1g78280"/>
    <property type="match status" value="1"/>
</dbReference>
<dbReference type="InterPro" id="IPR041667">
    <property type="entry name" value="Cupin_8"/>
</dbReference>
<keyword evidence="4" id="KW-0479">Metal-binding</keyword>
<evidence type="ECO:0008006" key="12">
    <source>
        <dbReference type="Google" id="ProtNLM"/>
    </source>
</evidence>
<dbReference type="SUPFAM" id="SSF56112">
    <property type="entry name" value="Protein kinase-like (PK-like)"/>
    <property type="match status" value="1"/>
</dbReference>
<dbReference type="PROSITE" id="PS51184">
    <property type="entry name" value="JMJC"/>
    <property type="match status" value="1"/>
</dbReference>
<evidence type="ECO:0000256" key="4">
    <source>
        <dbReference type="ARBA" id="ARBA00022723"/>
    </source>
</evidence>
<dbReference type="PANTHER" id="PTHR12480">
    <property type="entry name" value="ARGININE DEMETHYLASE AND LYSYL-HYDROXYLASE JMJD"/>
    <property type="match status" value="1"/>
</dbReference>
<gene>
    <name evidence="10" type="ORF">Gohar_024064</name>
</gene>
<dbReference type="InterPro" id="IPR036047">
    <property type="entry name" value="F-box-like_dom_sf"/>
</dbReference>
<evidence type="ECO:0000313" key="10">
    <source>
        <dbReference type="EMBL" id="MBA0808315.1"/>
    </source>
</evidence>
<keyword evidence="5" id="KW-0560">Oxidoreductase</keyword>
<dbReference type="GO" id="GO:0046872">
    <property type="term" value="F:metal ion binding"/>
    <property type="evidence" value="ECO:0007669"/>
    <property type="project" value="UniProtKB-KW"/>
</dbReference>
<protein>
    <recommendedName>
        <fullName evidence="12">JmjC domain-containing protein</fullName>
    </recommendedName>
</protein>
<evidence type="ECO:0000256" key="3">
    <source>
        <dbReference type="ARBA" id="ARBA00006801"/>
    </source>
</evidence>
<dbReference type="SMART" id="SM00558">
    <property type="entry name" value="JmjC"/>
    <property type="match status" value="1"/>
</dbReference>
<accession>A0A7J9HHD7</accession>
<keyword evidence="6" id="KW-0408">Iron</keyword>
<dbReference type="OrthoDB" id="424465at2759"/>
<evidence type="ECO:0000256" key="6">
    <source>
        <dbReference type="ARBA" id="ARBA00023004"/>
    </source>
</evidence>
<organism evidence="10 11">
    <name type="scientific">Gossypium harknessii</name>
    <dbReference type="NCBI Taxonomy" id="34285"/>
    <lineage>
        <taxon>Eukaryota</taxon>
        <taxon>Viridiplantae</taxon>
        <taxon>Streptophyta</taxon>
        <taxon>Embryophyta</taxon>
        <taxon>Tracheophyta</taxon>
        <taxon>Spermatophyta</taxon>
        <taxon>Magnoliopsida</taxon>
        <taxon>eudicotyledons</taxon>
        <taxon>Gunneridae</taxon>
        <taxon>Pentapetalae</taxon>
        <taxon>rosids</taxon>
        <taxon>malvids</taxon>
        <taxon>Malvales</taxon>
        <taxon>Malvaceae</taxon>
        <taxon>Malvoideae</taxon>
        <taxon>Gossypium</taxon>
    </lineage>
</organism>
<dbReference type="InterPro" id="IPR050910">
    <property type="entry name" value="JMJD6_ArgDemeth/LysHydrox"/>
</dbReference>
<dbReference type="SUPFAM" id="SSF81383">
    <property type="entry name" value="F-box domain"/>
    <property type="match status" value="1"/>
</dbReference>
<dbReference type="Pfam" id="PF13621">
    <property type="entry name" value="Cupin_8"/>
    <property type="match status" value="1"/>
</dbReference>
<comment type="similarity">
    <text evidence="3">Belongs to the JARID1 histone demethylase family.</text>
</comment>
<dbReference type="CDD" id="cd09917">
    <property type="entry name" value="F-box_SF"/>
    <property type="match status" value="1"/>
</dbReference>
<proteinExistence type="inferred from homology"/>